<dbReference type="Gene3D" id="1.25.40.10">
    <property type="entry name" value="Tetratricopeptide repeat domain"/>
    <property type="match status" value="1"/>
</dbReference>
<dbReference type="OrthoDB" id="185373at2759"/>
<evidence type="ECO:0000256" key="2">
    <source>
        <dbReference type="PROSITE-ProRule" id="PRU00708"/>
    </source>
</evidence>
<keyword evidence="4" id="KW-1185">Reference proteome</keyword>
<dbReference type="InterPro" id="IPR046960">
    <property type="entry name" value="PPR_At4g14850-like_plant"/>
</dbReference>
<dbReference type="PROSITE" id="PS51375">
    <property type="entry name" value="PPR"/>
    <property type="match status" value="1"/>
</dbReference>
<evidence type="ECO:0000313" key="3">
    <source>
        <dbReference type="EMBL" id="KAI0516685.1"/>
    </source>
</evidence>
<dbReference type="GO" id="GO:0099402">
    <property type="term" value="P:plant organ development"/>
    <property type="evidence" value="ECO:0007669"/>
    <property type="project" value="UniProtKB-ARBA"/>
</dbReference>
<evidence type="ECO:0000256" key="1">
    <source>
        <dbReference type="ARBA" id="ARBA00022737"/>
    </source>
</evidence>
<keyword evidence="1" id="KW-0677">Repeat</keyword>
<dbReference type="SMR" id="A0A8T3BQS6"/>
<evidence type="ECO:0000313" key="4">
    <source>
        <dbReference type="Proteomes" id="UP000829196"/>
    </source>
</evidence>
<comment type="caution">
    <text evidence="3">The sequence shown here is derived from an EMBL/GenBank/DDBJ whole genome shotgun (WGS) entry which is preliminary data.</text>
</comment>
<feature type="repeat" description="PPR" evidence="2">
    <location>
        <begin position="1"/>
        <end position="28"/>
    </location>
</feature>
<dbReference type="Proteomes" id="UP000829196">
    <property type="component" value="Unassembled WGS sequence"/>
</dbReference>
<dbReference type="PANTHER" id="PTHR47926">
    <property type="entry name" value="PENTATRICOPEPTIDE REPEAT-CONTAINING PROTEIN"/>
    <property type="match status" value="1"/>
</dbReference>
<dbReference type="GO" id="GO:0009451">
    <property type="term" value="P:RNA modification"/>
    <property type="evidence" value="ECO:0007669"/>
    <property type="project" value="InterPro"/>
</dbReference>
<dbReference type="GO" id="GO:0003723">
    <property type="term" value="F:RNA binding"/>
    <property type="evidence" value="ECO:0007669"/>
    <property type="project" value="InterPro"/>
</dbReference>
<dbReference type="InterPro" id="IPR002885">
    <property type="entry name" value="PPR_rpt"/>
</dbReference>
<dbReference type="Pfam" id="PF01535">
    <property type="entry name" value="PPR"/>
    <property type="match status" value="2"/>
</dbReference>
<gene>
    <name evidence="3" type="ORF">KFK09_009362</name>
</gene>
<sequence>MIVTYAIHGQGIVALKLFDKMLRKGVRPDSITFLGILYSCSHSGMVEQGLVYFRIMYSDYGILPGIKHYGCIVDLLARTGKLEEAYDFINGLSIEPTLILWRTLLSACVGHGNVDLDKKVFDRIIELDDSHGGDYVILSNMCALNLIWDDVKL</sequence>
<dbReference type="PANTHER" id="PTHR47926:SF488">
    <property type="entry name" value="DYW DOMAIN-CONTAINING PROTEIN"/>
    <property type="match status" value="1"/>
</dbReference>
<dbReference type="FunFam" id="1.25.40.10:FF:000158">
    <property type="entry name" value="pentatricopeptide repeat-containing protein At2g33680"/>
    <property type="match status" value="1"/>
</dbReference>
<dbReference type="InterPro" id="IPR011990">
    <property type="entry name" value="TPR-like_helical_dom_sf"/>
</dbReference>
<protein>
    <recommendedName>
        <fullName evidence="5">Pentatricopeptide repeat-containing protein</fullName>
    </recommendedName>
</protein>
<dbReference type="AlphaFoldDB" id="A0A8T3BQS6"/>
<proteinExistence type="predicted"/>
<name>A0A8T3BQS6_DENNO</name>
<evidence type="ECO:0008006" key="5">
    <source>
        <dbReference type="Google" id="ProtNLM"/>
    </source>
</evidence>
<dbReference type="NCBIfam" id="TIGR00756">
    <property type="entry name" value="PPR"/>
    <property type="match status" value="1"/>
</dbReference>
<dbReference type="EMBL" id="JAGYWB010000007">
    <property type="protein sequence ID" value="KAI0516685.1"/>
    <property type="molecule type" value="Genomic_DNA"/>
</dbReference>
<reference evidence="3" key="1">
    <citation type="journal article" date="2022" name="Front. Genet.">
        <title>Chromosome-Scale Assembly of the Dendrobium nobile Genome Provides Insights Into the Molecular Mechanism of the Biosynthesis of the Medicinal Active Ingredient of Dendrobium.</title>
        <authorList>
            <person name="Xu Q."/>
            <person name="Niu S.-C."/>
            <person name="Li K.-L."/>
            <person name="Zheng P.-J."/>
            <person name="Zhang X.-J."/>
            <person name="Jia Y."/>
            <person name="Liu Y."/>
            <person name="Niu Y.-X."/>
            <person name="Yu L.-H."/>
            <person name="Chen D.-F."/>
            <person name="Zhang G.-Q."/>
        </authorList>
    </citation>
    <scope>NUCLEOTIDE SEQUENCE</scope>
    <source>
        <tissue evidence="3">Leaf</tissue>
    </source>
</reference>
<accession>A0A8T3BQS6</accession>
<organism evidence="3 4">
    <name type="scientific">Dendrobium nobile</name>
    <name type="common">Orchid</name>
    <dbReference type="NCBI Taxonomy" id="94219"/>
    <lineage>
        <taxon>Eukaryota</taxon>
        <taxon>Viridiplantae</taxon>
        <taxon>Streptophyta</taxon>
        <taxon>Embryophyta</taxon>
        <taxon>Tracheophyta</taxon>
        <taxon>Spermatophyta</taxon>
        <taxon>Magnoliopsida</taxon>
        <taxon>Liliopsida</taxon>
        <taxon>Asparagales</taxon>
        <taxon>Orchidaceae</taxon>
        <taxon>Epidendroideae</taxon>
        <taxon>Malaxideae</taxon>
        <taxon>Dendrobiinae</taxon>
        <taxon>Dendrobium</taxon>
    </lineage>
</organism>